<dbReference type="RefSeq" id="WP_015275025.1">
    <property type="nucleotide sequence ID" value="NC_019908.1"/>
</dbReference>
<keyword evidence="2" id="KW-1185">Reference proteome</keyword>
<proteinExistence type="predicted"/>
<organism evidence="1 2">
    <name type="scientific">Brachyspira pilosicoli P43/6/78</name>
    <dbReference type="NCBI Taxonomy" id="1042417"/>
    <lineage>
        <taxon>Bacteria</taxon>
        <taxon>Pseudomonadati</taxon>
        <taxon>Spirochaetota</taxon>
        <taxon>Spirochaetia</taxon>
        <taxon>Brachyspirales</taxon>
        <taxon>Brachyspiraceae</taxon>
        <taxon>Brachyspira</taxon>
    </lineage>
</organism>
<sequence length="146" mass="16745">MKKVLILLFIVFTTLIAEDIQAINVEVLEKDKIVKITKTDRNNLYLLTIIGNDGNITIEIKNKRIKKGDDIMLMVYKGKSLHYNVNEFVDNGIVVITGDKAEEILYSLYDVDFLHLYINDVASGSFVITRLGTELRKYQKYFGTGY</sequence>
<dbReference type="Proteomes" id="UP000010793">
    <property type="component" value="Chromosome"/>
</dbReference>
<accession>A0A3B6VP36</accession>
<dbReference type="AlphaFoldDB" id="A0A3B6VP36"/>
<name>A0A3B6VP36_BRAPL</name>
<protein>
    <submittedName>
        <fullName evidence="1">Uncharacterized protein</fullName>
    </submittedName>
</protein>
<evidence type="ECO:0000313" key="1">
    <source>
        <dbReference type="EMBL" id="AGA67573.1"/>
    </source>
</evidence>
<gene>
    <name evidence="1" type="ORF">BPP43_12175</name>
</gene>
<reference evidence="1 2" key="1">
    <citation type="journal article" date="2013" name="Genome Announc.">
        <title>Complete Genome Sequence of the Porcine Strain Brachyspira pilosicoli P43/6/78(T.).</title>
        <authorList>
            <person name="Lin C."/>
            <person name="den Bakker H.C."/>
            <person name="Suzuki H."/>
            <person name="Lefebure T."/>
            <person name="Ponnala L."/>
            <person name="Sun Q."/>
            <person name="Stanhope M.J."/>
            <person name="Wiedmann M."/>
            <person name="Duhamel G.E."/>
        </authorList>
    </citation>
    <scope>NUCLEOTIDE SEQUENCE [LARGE SCALE GENOMIC DNA]</scope>
    <source>
        <strain evidence="1 2">P43/6/78</strain>
    </source>
</reference>
<dbReference type="KEGG" id="bpip:BPP43_12175"/>
<dbReference type="EMBL" id="CP002873">
    <property type="protein sequence ID" value="AGA67573.1"/>
    <property type="molecule type" value="Genomic_DNA"/>
</dbReference>
<evidence type="ECO:0000313" key="2">
    <source>
        <dbReference type="Proteomes" id="UP000010793"/>
    </source>
</evidence>